<reference evidence="1" key="1">
    <citation type="submission" date="2021-05" db="EMBL/GenBank/DDBJ databases">
        <title>Novel Bacillus species.</title>
        <authorList>
            <person name="Liu G."/>
        </authorList>
    </citation>
    <scope>NUCLEOTIDE SEQUENCE</scope>
    <source>
        <strain evidence="1">FJAT-50051</strain>
    </source>
</reference>
<dbReference type="Gene3D" id="3.40.50.300">
    <property type="entry name" value="P-loop containing nucleotide triphosphate hydrolases"/>
    <property type="match status" value="1"/>
</dbReference>
<comment type="caution">
    <text evidence="1">The sequence shown here is derived from an EMBL/GenBank/DDBJ whole genome shotgun (WGS) entry which is preliminary data.</text>
</comment>
<accession>A0A942YFA7</accession>
<organism evidence="1">
    <name type="scientific">Neobacillus citreus</name>
    <dbReference type="NCBI Taxonomy" id="2833578"/>
    <lineage>
        <taxon>Bacteria</taxon>
        <taxon>Bacillati</taxon>
        <taxon>Bacillota</taxon>
        <taxon>Bacilli</taxon>
        <taxon>Bacillales</taxon>
        <taxon>Bacillaceae</taxon>
        <taxon>Neobacillus</taxon>
    </lineage>
</organism>
<protein>
    <submittedName>
        <fullName evidence="1">AAA family ATPase</fullName>
    </submittedName>
</protein>
<sequence>MPRSEVLFIGGRSGVGKSTAAEALHDLLVEADVRHAVIEGDVLDLAHPAPHVEHPEARLAERNLSALWAAYRELGHHRLVFTNTVSVLEHERLRAAMGDDPRMTAVLLRARDDVTSSRLARRAGGQVPETQLAHSTRTARRLDMACGDGVARVDTDDRTPAQIARELAILTGWLPARSTLGA</sequence>
<name>A0A942YFA7_9BACI</name>
<dbReference type="SUPFAM" id="SSF52540">
    <property type="entry name" value="P-loop containing nucleoside triphosphate hydrolases"/>
    <property type="match status" value="1"/>
</dbReference>
<gene>
    <name evidence="1" type="ORF">KHB02_39670</name>
</gene>
<dbReference type="InterPro" id="IPR027417">
    <property type="entry name" value="P-loop_NTPase"/>
</dbReference>
<dbReference type="AlphaFoldDB" id="A0A942YFA7"/>
<evidence type="ECO:0000313" key="1">
    <source>
        <dbReference type="EMBL" id="MBS4187495.1"/>
    </source>
</evidence>
<dbReference type="EMBL" id="JAGYPE010000008">
    <property type="protein sequence ID" value="MBS4187495.1"/>
    <property type="molecule type" value="Genomic_DNA"/>
</dbReference>
<dbReference type="Pfam" id="PF13238">
    <property type="entry name" value="AAA_18"/>
    <property type="match status" value="1"/>
</dbReference>
<dbReference type="CDD" id="cd01983">
    <property type="entry name" value="SIMIBI"/>
    <property type="match status" value="1"/>
</dbReference>
<proteinExistence type="predicted"/>